<evidence type="ECO:0000313" key="2">
    <source>
        <dbReference type="Proteomes" id="UP000177281"/>
    </source>
</evidence>
<dbReference type="STRING" id="1817841.A3B10_02300"/>
<organism evidence="1 2">
    <name type="scientific">Candidatus Doudnabacteria bacterium RIFCSPLOWO2_01_FULL_44_21</name>
    <dbReference type="NCBI Taxonomy" id="1817841"/>
    <lineage>
        <taxon>Bacteria</taxon>
        <taxon>Candidatus Doudnaibacteriota</taxon>
    </lineage>
</organism>
<protein>
    <submittedName>
        <fullName evidence="1">Uncharacterized protein</fullName>
    </submittedName>
</protein>
<accession>A0A1F5PXW4</accession>
<dbReference type="AlphaFoldDB" id="A0A1F5PXW4"/>
<dbReference type="Proteomes" id="UP000177281">
    <property type="component" value="Unassembled WGS sequence"/>
</dbReference>
<proteinExistence type="predicted"/>
<sequence length="70" mass="7899">MCYTCILHVEDKRRRDEQMLSIDKPHPPFGFHVDVITPLGSGIPGVQKLRLGPNGEILTEDFHLKGGFKI</sequence>
<gene>
    <name evidence="1" type="ORF">A3B10_02300</name>
</gene>
<dbReference type="EMBL" id="MFFB01000008">
    <property type="protein sequence ID" value="OGE94765.1"/>
    <property type="molecule type" value="Genomic_DNA"/>
</dbReference>
<comment type="caution">
    <text evidence="1">The sequence shown here is derived from an EMBL/GenBank/DDBJ whole genome shotgun (WGS) entry which is preliminary data.</text>
</comment>
<reference evidence="1 2" key="1">
    <citation type="journal article" date="2016" name="Nat. Commun.">
        <title>Thousands of microbial genomes shed light on interconnected biogeochemical processes in an aquifer system.</title>
        <authorList>
            <person name="Anantharaman K."/>
            <person name="Brown C.T."/>
            <person name="Hug L.A."/>
            <person name="Sharon I."/>
            <person name="Castelle C.J."/>
            <person name="Probst A.J."/>
            <person name="Thomas B.C."/>
            <person name="Singh A."/>
            <person name="Wilkins M.J."/>
            <person name="Karaoz U."/>
            <person name="Brodie E.L."/>
            <person name="Williams K.H."/>
            <person name="Hubbard S.S."/>
            <person name="Banfield J.F."/>
        </authorList>
    </citation>
    <scope>NUCLEOTIDE SEQUENCE [LARGE SCALE GENOMIC DNA]</scope>
</reference>
<evidence type="ECO:0000313" key="1">
    <source>
        <dbReference type="EMBL" id="OGE94765.1"/>
    </source>
</evidence>
<name>A0A1F5PXW4_9BACT</name>